<accession>A0AAD8HAK2</accession>
<feature type="domain" description="AAA+ ATPase" evidence="7">
    <location>
        <begin position="241"/>
        <end position="377"/>
    </location>
</feature>
<dbReference type="PANTHER" id="PTHR23070">
    <property type="entry name" value="BCS1 AAA-TYPE ATPASE"/>
    <property type="match status" value="1"/>
</dbReference>
<dbReference type="InterPro" id="IPR003960">
    <property type="entry name" value="ATPase_AAA_CS"/>
</dbReference>
<dbReference type="EMBL" id="JAUIZM010000009">
    <property type="protein sequence ID" value="KAK1363534.1"/>
    <property type="molecule type" value="Genomic_DNA"/>
</dbReference>
<name>A0AAD8HAK2_9APIA</name>
<reference evidence="8" key="2">
    <citation type="submission" date="2023-05" db="EMBL/GenBank/DDBJ databases">
        <authorList>
            <person name="Schelkunov M.I."/>
        </authorList>
    </citation>
    <scope>NUCLEOTIDE SEQUENCE</scope>
    <source>
        <strain evidence="8">Hsosn_3</strain>
        <tissue evidence="8">Leaf</tissue>
    </source>
</reference>
<keyword evidence="6" id="KW-0067">ATP-binding</keyword>
<keyword evidence="4" id="KW-0460">Magnesium</keyword>
<dbReference type="InterPro" id="IPR027417">
    <property type="entry name" value="P-loop_NTPase"/>
</dbReference>
<dbReference type="AlphaFoldDB" id="A0AAD8HAK2"/>
<dbReference type="Pfam" id="PF25568">
    <property type="entry name" value="AAA_lid_At3g28540"/>
    <property type="match status" value="1"/>
</dbReference>
<comment type="caution">
    <text evidence="8">The sequence shown here is derived from an EMBL/GenBank/DDBJ whole genome shotgun (WGS) entry which is preliminary data.</text>
</comment>
<dbReference type="Pfam" id="PF00004">
    <property type="entry name" value="AAA"/>
    <property type="match status" value="1"/>
</dbReference>
<dbReference type="Proteomes" id="UP001237642">
    <property type="component" value="Unassembled WGS sequence"/>
</dbReference>
<keyword evidence="9" id="KW-1185">Reference proteome</keyword>
<evidence type="ECO:0000256" key="6">
    <source>
        <dbReference type="RuleBase" id="RU003651"/>
    </source>
</evidence>
<dbReference type="Gene3D" id="3.40.50.300">
    <property type="entry name" value="P-loop containing nucleotide triphosphate hydrolases"/>
    <property type="match status" value="1"/>
</dbReference>
<evidence type="ECO:0000259" key="7">
    <source>
        <dbReference type="SMART" id="SM00382"/>
    </source>
</evidence>
<dbReference type="Pfam" id="PF14363">
    <property type="entry name" value="AAA_assoc"/>
    <property type="match status" value="1"/>
</dbReference>
<dbReference type="PROSITE" id="PS00674">
    <property type="entry name" value="AAA"/>
    <property type="match status" value="1"/>
</dbReference>
<evidence type="ECO:0000256" key="1">
    <source>
        <dbReference type="ARBA" id="ARBA00001946"/>
    </source>
</evidence>
<evidence type="ECO:0000256" key="2">
    <source>
        <dbReference type="ARBA" id="ARBA00007448"/>
    </source>
</evidence>
<evidence type="ECO:0000256" key="4">
    <source>
        <dbReference type="ARBA" id="ARBA00022842"/>
    </source>
</evidence>
<comment type="cofactor">
    <cofactor evidence="1">
        <name>Mg(2+)</name>
        <dbReference type="ChEBI" id="CHEBI:18420"/>
    </cofactor>
</comment>
<sequence length="471" mass="53987">MSTMSMNALPSPAAVYAAYASLSSSVMLLRTTFHQIVPRQVQEYVLSLISRFFKNRIPNKENSVLTLMVEKSDEYSYSNYLFQSFQIYMSAKASSTTNRLKINKLSQKSEKLTAKLAQEETISEVYQGVEITWAYLNQHEKEKSDRNKQYWYELRFEKIHKDLVMNSYIPFVLEEAKNMQYASKDIKLHTYGSGSWSSFNLEHSSTFETLAMEPSEKKALMDDLDLFLKRREYFKRVGRAWKRGYLLYGPPGTGKSSLVAAIANYLKFDIYDLQLMNVGSDDVFRKLLQGIANRSILVIEDIDCSVDLPDRTTQAKKPKSKSLKFSLSGLLNFIDGLWSSCGDERIIIFTTNHKDRLDPALLRPGRMDMHIHMSYLTINGFKTLASTYLDIKHEHWRFKEIEELLGIVEVTPAEVAEELMRICDADVCLGALVSFLKEKKKRTGVETKDGEDATWGIKLIPEANEIDSDSV</sequence>
<protein>
    <submittedName>
        <fullName evidence="8">AAA domain-containing protein</fullName>
    </submittedName>
</protein>
<reference evidence="8" key="1">
    <citation type="submission" date="2023-02" db="EMBL/GenBank/DDBJ databases">
        <title>Genome of toxic invasive species Heracleum sosnowskyi carries increased number of genes despite the absence of recent whole-genome duplications.</title>
        <authorList>
            <person name="Schelkunov M."/>
            <person name="Shtratnikova V."/>
            <person name="Makarenko M."/>
            <person name="Klepikova A."/>
            <person name="Omelchenko D."/>
            <person name="Novikova G."/>
            <person name="Obukhova E."/>
            <person name="Bogdanov V."/>
            <person name="Penin A."/>
            <person name="Logacheva M."/>
        </authorList>
    </citation>
    <scope>NUCLEOTIDE SEQUENCE</scope>
    <source>
        <strain evidence="8">Hsosn_3</strain>
        <tissue evidence="8">Leaf</tissue>
    </source>
</reference>
<comment type="similarity">
    <text evidence="2">Belongs to the AAA ATPase family. BCS1 subfamily.</text>
</comment>
<evidence type="ECO:0000313" key="8">
    <source>
        <dbReference type="EMBL" id="KAK1363534.1"/>
    </source>
</evidence>
<dbReference type="GO" id="GO:0016887">
    <property type="term" value="F:ATP hydrolysis activity"/>
    <property type="evidence" value="ECO:0007669"/>
    <property type="project" value="InterPro"/>
</dbReference>
<dbReference type="InterPro" id="IPR058017">
    <property type="entry name" value="At3g28540-like_C"/>
</dbReference>
<dbReference type="GO" id="GO:0006950">
    <property type="term" value="P:response to stress"/>
    <property type="evidence" value="ECO:0007669"/>
    <property type="project" value="UniProtKB-ARBA"/>
</dbReference>
<dbReference type="CDD" id="cd19510">
    <property type="entry name" value="RecA-like_BCS1"/>
    <property type="match status" value="1"/>
</dbReference>
<dbReference type="SUPFAM" id="SSF52540">
    <property type="entry name" value="P-loop containing nucleoside triphosphate hydrolases"/>
    <property type="match status" value="1"/>
</dbReference>
<dbReference type="SMART" id="SM00382">
    <property type="entry name" value="AAA"/>
    <property type="match status" value="1"/>
</dbReference>
<proteinExistence type="inferred from homology"/>
<comment type="catalytic activity">
    <reaction evidence="5">
        <text>ATP + H2O = ADP + phosphate + H(+)</text>
        <dbReference type="Rhea" id="RHEA:13065"/>
        <dbReference type="ChEBI" id="CHEBI:15377"/>
        <dbReference type="ChEBI" id="CHEBI:15378"/>
        <dbReference type="ChEBI" id="CHEBI:30616"/>
        <dbReference type="ChEBI" id="CHEBI:43474"/>
        <dbReference type="ChEBI" id="CHEBI:456216"/>
    </reaction>
</comment>
<dbReference type="InterPro" id="IPR050747">
    <property type="entry name" value="Mitochondrial_chaperone_BCS1"/>
</dbReference>
<organism evidence="8 9">
    <name type="scientific">Heracleum sosnowskyi</name>
    <dbReference type="NCBI Taxonomy" id="360622"/>
    <lineage>
        <taxon>Eukaryota</taxon>
        <taxon>Viridiplantae</taxon>
        <taxon>Streptophyta</taxon>
        <taxon>Embryophyta</taxon>
        <taxon>Tracheophyta</taxon>
        <taxon>Spermatophyta</taxon>
        <taxon>Magnoliopsida</taxon>
        <taxon>eudicotyledons</taxon>
        <taxon>Gunneridae</taxon>
        <taxon>Pentapetalae</taxon>
        <taxon>asterids</taxon>
        <taxon>campanulids</taxon>
        <taxon>Apiales</taxon>
        <taxon>Apiaceae</taxon>
        <taxon>Apioideae</taxon>
        <taxon>apioid superclade</taxon>
        <taxon>Tordylieae</taxon>
        <taxon>Tordyliinae</taxon>
        <taxon>Heracleum</taxon>
    </lineage>
</organism>
<evidence type="ECO:0000256" key="5">
    <source>
        <dbReference type="ARBA" id="ARBA00049360"/>
    </source>
</evidence>
<dbReference type="InterPro" id="IPR003959">
    <property type="entry name" value="ATPase_AAA_core"/>
</dbReference>
<keyword evidence="3" id="KW-0378">Hydrolase</keyword>
<dbReference type="InterPro" id="IPR025753">
    <property type="entry name" value="AAA_N_dom"/>
</dbReference>
<evidence type="ECO:0000313" key="9">
    <source>
        <dbReference type="Proteomes" id="UP001237642"/>
    </source>
</evidence>
<keyword evidence="6" id="KW-0547">Nucleotide-binding</keyword>
<dbReference type="Gene3D" id="6.10.280.40">
    <property type="match status" value="1"/>
</dbReference>
<dbReference type="GO" id="GO:0005524">
    <property type="term" value="F:ATP binding"/>
    <property type="evidence" value="ECO:0007669"/>
    <property type="project" value="UniProtKB-KW"/>
</dbReference>
<gene>
    <name evidence="8" type="ORF">POM88_039095</name>
</gene>
<evidence type="ECO:0000256" key="3">
    <source>
        <dbReference type="ARBA" id="ARBA00022801"/>
    </source>
</evidence>
<dbReference type="InterPro" id="IPR003593">
    <property type="entry name" value="AAA+_ATPase"/>
</dbReference>